<keyword evidence="5" id="KW-1185">Reference proteome</keyword>
<name>A0A369UIF0_9GAMM</name>
<accession>A0A369UIF0</accession>
<evidence type="ECO:0000313" key="5">
    <source>
        <dbReference type="Proteomes" id="UP000253782"/>
    </source>
</evidence>
<comment type="caution">
    <text evidence="4">The sequence shown here is derived from an EMBL/GenBank/DDBJ whole genome shotgun (WGS) entry which is preliminary data.</text>
</comment>
<reference evidence="4 5" key="1">
    <citation type="submission" date="2018-07" db="EMBL/GenBank/DDBJ databases">
        <title>Dyella tabacisoli L4-6T, whole genome shotgun sequence.</title>
        <authorList>
            <person name="Zhou X.-K."/>
            <person name="Li W.-J."/>
            <person name="Duan Y.-Q."/>
        </authorList>
    </citation>
    <scope>NUCLEOTIDE SEQUENCE [LARGE SCALE GENOMIC DNA]</scope>
    <source>
        <strain evidence="4 5">L4-6</strain>
    </source>
</reference>
<evidence type="ECO:0000256" key="1">
    <source>
        <dbReference type="ARBA" id="ARBA00022450"/>
    </source>
</evidence>
<dbReference type="InterPro" id="IPR009081">
    <property type="entry name" value="PP-bd_ACP"/>
</dbReference>
<organism evidence="4 5">
    <name type="scientific">Dyella tabacisoli</name>
    <dbReference type="NCBI Taxonomy" id="2282381"/>
    <lineage>
        <taxon>Bacteria</taxon>
        <taxon>Pseudomonadati</taxon>
        <taxon>Pseudomonadota</taxon>
        <taxon>Gammaproteobacteria</taxon>
        <taxon>Lysobacterales</taxon>
        <taxon>Rhodanobacteraceae</taxon>
        <taxon>Dyella</taxon>
    </lineage>
</organism>
<feature type="domain" description="Carrier" evidence="3">
    <location>
        <begin position="1"/>
        <end position="74"/>
    </location>
</feature>
<dbReference type="InterPro" id="IPR006162">
    <property type="entry name" value="Ppantetheine_attach_site"/>
</dbReference>
<dbReference type="Pfam" id="PF00550">
    <property type="entry name" value="PP-binding"/>
    <property type="match status" value="1"/>
</dbReference>
<evidence type="ECO:0000313" key="4">
    <source>
        <dbReference type="EMBL" id="RDD80123.1"/>
    </source>
</evidence>
<dbReference type="AlphaFoldDB" id="A0A369UIF0"/>
<proteinExistence type="predicted"/>
<protein>
    <submittedName>
        <fullName evidence="4">Acyl carrier protein</fullName>
    </submittedName>
</protein>
<dbReference type="EMBL" id="QQAH01000020">
    <property type="protein sequence ID" value="RDD80123.1"/>
    <property type="molecule type" value="Genomic_DNA"/>
</dbReference>
<keyword evidence="1" id="KW-0596">Phosphopantetheine</keyword>
<dbReference type="Gene3D" id="1.10.1200.10">
    <property type="entry name" value="ACP-like"/>
    <property type="match status" value="1"/>
</dbReference>
<evidence type="ECO:0000256" key="2">
    <source>
        <dbReference type="ARBA" id="ARBA00022553"/>
    </source>
</evidence>
<sequence>MTTQDTIAKYWMQILNVPTVEPSDDFISLGGDSIRAVHAANRIASDLGVQIEIAEMFNTLEQVTAHCDQLIRERDAGAAPT</sequence>
<dbReference type="PROSITE" id="PS00012">
    <property type="entry name" value="PHOSPHOPANTETHEINE"/>
    <property type="match status" value="1"/>
</dbReference>
<gene>
    <name evidence="4" type="ORF">DVJ77_18435</name>
</gene>
<dbReference type="InterPro" id="IPR036736">
    <property type="entry name" value="ACP-like_sf"/>
</dbReference>
<dbReference type="OrthoDB" id="9757559at2"/>
<keyword evidence="2" id="KW-0597">Phosphoprotein</keyword>
<dbReference type="Proteomes" id="UP000253782">
    <property type="component" value="Unassembled WGS sequence"/>
</dbReference>
<dbReference type="PROSITE" id="PS50075">
    <property type="entry name" value="CARRIER"/>
    <property type="match status" value="1"/>
</dbReference>
<dbReference type="SUPFAM" id="SSF47336">
    <property type="entry name" value="ACP-like"/>
    <property type="match status" value="1"/>
</dbReference>
<evidence type="ECO:0000259" key="3">
    <source>
        <dbReference type="PROSITE" id="PS50075"/>
    </source>
</evidence>
<dbReference type="RefSeq" id="WP_114847001.1">
    <property type="nucleotide sequence ID" value="NZ_JBHSPE010000010.1"/>
</dbReference>